<dbReference type="Proteomes" id="UP001519332">
    <property type="component" value="Unassembled WGS sequence"/>
</dbReference>
<comment type="subcellular location">
    <subcellularLocation>
        <location evidence="2">Gas vesicle</location>
    </subcellularLocation>
</comment>
<evidence type="ECO:0008006" key="6">
    <source>
        <dbReference type="Google" id="ProtNLM"/>
    </source>
</evidence>
<keyword evidence="1" id="KW-0304">Gas vesicle</keyword>
<protein>
    <recommendedName>
        <fullName evidence="6">Gas vesicle protein</fullName>
    </recommendedName>
</protein>
<keyword evidence="5" id="KW-1185">Reference proteome</keyword>
<comment type="caution">
    <text evidence="4">The sequence shown here is derived from an EMBL/GenBank/DDBJ whole genome shotgun (WGS) entry which is preliminary data.</text>
</comment>
<dbReference type="EMBL" id="JAGINW010000001">
    <property type="protein sequence ID" value="MBP2322705.1"/>
    <property type="molecule type" value="Genomic_DNA"/>
</dbReference>
<dbReference type="Pfam" id="PF00741">
    <property type="entry name" value="Gas_vesicle"/>
    <property type="match status" value="1"/>
</dbReference>
<evidence type="ECO:0000313" key="4">
    <source>
        <dbReference type="EMBL" id="MBP2322705.1"/>
    </source>
</evidence>
<proteinExistence type="inferred from homology"/>
<evidence type="ECO:0000256" key="3">
    <source>
        <dbReference type="ARBA" id="ARBA00035646"/>
    </source>
</evidence>
<dbReference type="PANTHER" id="PTHR35344:SF4">
    <property type="entry name" value="GAS VESICLE PROTEIN A1"/>
    <property type="match status" value="1"/>
</dbReference>
<organism evidence="4 5">
    <name type="scientific">Kibdelosporangium banguiense</name>
    <dbReference type="NCBI Taxonomy" id="1365924"/>
    <lineage>
        <taxon>Bacteria</taxon>
        <taxon>Bacillati</taxon>
        <taxon>Actinomycetota</taxon>
        <taxon>Actinomycetes</taxon>
        <taxon>Pseudonocardiales</taxon>
        <taxon>Pseudonocardiaceae</taxon>
        <taxon>Kibdelosporangium</taxon>
    </lineage>
</organism>
<accession>A0ABS4TE73</accession>
<dbReference type="RefSeq" id="WP_209638343.1">
    <property type="nucleotide sequence ID" value="NZ_JAGINW010000001.1"/>
</dbReference>
<gene>
    <name evidence="4" type="ORF">JOF56_003090</name>
</gene>
<evidence type="ECO:0000256" key="1">
    <source>
        <dbReference type="ARBA" id="ARBA00022987"/>
    </source>
</evidence>
<evidence type="ECO:0000313" key="5">
    <source>
        <dbReference type="Proteomes" id="UP001519332"/>
    </source>
</evidence>
<sequence>MDSRTSALADVLERVLDNGVVIVGDIAVDVVDIELLTLRQRLFVASARAARETGTDWWTGDPFFAPCNGCTQPHTPLHAPPHEQFPEGDPLIFTLPQGSDSFGVSAGQVWDEGCGHDR</sequence>
<comment type="similarity">
    <text evidence="3">Belongs to the gas vesicle GvpA family.</text>
</comment>
<dbReference type="InterPro" id="IPR050530">
    <property type="entry name" value="GvpA"/>
</dbReference>
<evidence type="ECO:0000256" key="2">
    <source>
        <dbReference type="ARBA" id="ARBA00035108"/>
    </source>
</evidence>
<name>A0ABS4TE73_9PSEU</name>
<dbReference type="InterPro" id="IPR000638">
    <property type="entry name" value="Gas-vesicle_GvpA-like"/>
</dbReference>
<dbReference type="PANTHER" id="PTHR35344">
    <property type="entry name" value="GAS VESICLE STRUCTURAL PROTEIN 2-RELATED"/>
    <property type="match status" value="1"/>
</dbReference>
<reference evidence="4 5" key="1">
    <citation type="submission" date="2021-03" db="EMBL/GenBank/DDBJ databases">
        <title>Sequencing the genomes of 1000 actinobacteria strains.</title>
        <authorList>
            <person name="Klenk H.-P."/>
        </authorList>
    </citation>
    <scope>NUCLEOTIDE SEQUENCE [LARGE SCALE GENOMIC DNA]</scope>
    <source>
        <strain evidence="4 5">DSM 46670</strain>
    </source>
</reference>